<dbReference type="GO" id="GO:0008757">
    <property type="term" value="F:S-adenosylmethionine-dependent methyltransferase activity"/>
    <property type="evidence" value="ECO:0007669"/>
    <property type="project" value="InterPro"/>
</dbReference>
<dbReference type="EMBL" id="CP011502">
    <property type="protein sequence ID" value="ALX05053.1"/>
    <property type="molecule type" value="Genomic_DNA"/>
</dbReference>
<evidence type="ECO:0000313" key="2">
    <source>
        <dbReference type="EMBL" id="ALX05053.1"/>
    </source>
</evidence>
<evidence type="ECO:0000313" key="3">
    <source>
        <dbReference type="Proteomes" id="UP000067689"/>
    </source>
</evidence>
<dbReference type="Pfam" id="PF08241">
    <property type="entry name" value="Methyltransf_11"/>
    <property type="match status" value="1"/>
</dbReference>
<sequence length="253" mass="28281">MDLRGGYRALVPAPFRPTLRRSWRLFRAFQVEQTDPDRFYGALAADSVAHVQHFADLDGAWVLDVGGGPGYFARAFRGAGARYTPLDADLGELSGLGSPEPGTVLGSGMQLPFADGSFDVTYSSNVLEHVPDPWLMADEMVRVTRPGGLVFCSYTLWWGPWGGHETAPWHYLGGHRAARRYARREGHPPKNVFGTSLFAVTAAAGLRWARSRPDVEVLALVPRYLPRWAWWVLRVPVVREVVTWNLAIVLRRR</sequence>
<reference evidence="2 3" key="1">
    <citation type="journal article" date="1991" name="Int. J. Syst. Bacteriol.">
        <title>Description of the erythromycin-producing bacterium Arthrobacter sp. strain NRRL B-3381 as Aeromicrobium erythreum gen. nov., sp. nov.</title>
        <authorList>
            <person name="Miller E.S."/>
            <person name="Woese C.R."/>
            <person name="Brenner S."/>
        </authorList>
    </citation>
    <scope>NUCLEOTIDE SEQUENCE [LARGE SCALE GENOMIC DNA]</scope>
    <source>
        <strain evidence="2 3">AR18</strain>
    </source>
</reference>
<dbReference type="PATRIC" id="fig|2041.4.peg.2142"/>
<dbReference type="GO" id="GO:0032259">
    <property type="term" value="P:methylation"/>
    <property type="evidence" value="ECO:0007669"/>
    <property type="project" value="UniProtKB-KW"/>
</dbReference>
<keyword evidence="2" id="KW-0808">Transferase</keyword>
<dbReference type="OrthoDB" id="3206826at2"/>
<gene>
    <name evidence="2" type="ORF">AERYTH_10245</name>
</gene>
<dbReference type="KEGG" id="aer:AERYTH_10245"/>
<feature type="domain" description="Methyltransferase type 11" evidence="1">
    <location>
        <begin position="63"/>
        <end position="152"/>
    </location>
</feature>
<keyword evidence="3" id="KW-1185">Reference proteome</keyword>
<dbReference type="Gene3D" id="3.40.50.150">
    <property type="entry name" value="Vaccinia Virus protein VP39"/>
    <property type="match status" value="1"/>
</dbReference>
<dbReference type="SUPFAM" id="SSF53335">
    <property type="entry name" value="S-adenosyl-L-methionine-dependent methyltransferases"/>
    <property type="match status" value="1"/>
</dbReference>
<name>A0A0U4CWE7_9ACTN</name>
<dbReference type="InterPro" id="IPR029063">
    <property type="entry name" value="SAM-dependent_MTases_sf"/>
</dbReference>
<dbReference type="Proteomes" id="UP000067689">
    <property type="component" value="Chromosome"/>
</dbReference>
<protein>
    <submittedName>
        <fullName evidence="2">SAM-dependent methyltransferase</fullName>
    </submittedName>
</protein>
<organism evidence="2 3">
    <name type="scientific">Aeromicrobium erythreum</name>
    <dbReference type="NCBI Taxonomy" id="2041"/>
    <lineage>
        <taxon>Bacteria</taxon>
        <taxon>Bacillati</taxon>
        <taxon>Actinomycetota</taxon>
        <taxon>Actinomycetes</taxon>
        <taxon>Propionibacteriales</taxon>
        <taxon>Nocardioidaceae</taxon>
        <taxon>Aeromicrobium</taxon>
    </lineage>
</organism>
<dbReference type="InterPro" id="IPR013216">
    <property type="entry name" value="Methyltransf_11"/>
</dbReference>
<dbReference type="AlphaFoldDB" id="A0A0U4CWE7"/>
<proteinExistence type="predicted"/>
<evidence type="ECO:0000259" key="1">
    <source>
        <dbReference type="Pfam" id="PF08241"/>
    </source>
</evidence>
<keyword evidence="2" id="KW-0489">Methyltransferase</keyword>
<dbReference type="CDD" id="cd02440">
    <property type="entry name" value="AdoMet_MTases"/>
    <property type="match status" value="1"/>
</dbReference>
<accession>A0A0U4CWE7</accession>
<dbReference type="STRING" id="2041.AERYTH_10245"/>